<dbReference type="Pfam" id="PF11848">
    <property type="entry name" value="DUF3368"/>
    <property type="match status" value="1"/>
</dbReference>
<dbReference type="STRING" id="1860102.ACCAA_1370001"/>
<dbReference type="InterPro" id="IPR021799">
    <property type="entry name" value="PIN-like_prokaryotic"/>
</dbReference>
<dbReference type="Proteomes" id="UP000199169">
    <property type="component" value="Unassembled WGS sequence"/>
</dbReference>
<evidence type="ECO:0000313" key="2">
    <source>
        <dbReference type="Proteomes" id="UP000199169"/>
    </source>
</evidence>
<evidence type="ECO:0000313" key="1">
    <source>
        <dbReference type="EMBL" id="SBT04415.1"/>
    </source>
</evidence>
<gene>
    <name evidence="1" type="ORF">ACCAA_1370001</name>
</gene>
<reference evidence="1 2" key="1">
    <citation type="submission" date="2016-06" db="EMBL/GenBank/DDBJ databases">
        <authorList>
            <person name="Kjaerup R.B."/>
            <person name="Dalgaard T.S."/>
            <person name="Juul-Madsen H.R."/>
        </authorList>
    </citation>
    <scope>NUCLEOTIDE SEQUENCE [LARGE SCALE GENOMIC DNA]</scope>
    <source>
        <strain evidence="1">3</strain>
    </source>
</reference>
<sequence>MWITDAVRKEVCDTGAFPEQDLILAALSAGELRSVAVDMAHWQPRFAGIDPGEASAIALAEAVNATAEMRVLLIVDDRLGRLEAQARGLAIIGTAALVGLAKTRGLIPRADVVLRAMQANGYFLGNAVVRAILDRVGE</sequence>
<organism evidence="1 2">
    <name type="scientific">Candidatus Accumulibacter aalborgensis</name>
    <dbReference type="NCBI Taxonomy" id="1860102"/>
    <lineage>
        <taxon>Bacteria</taxon>
        <taxon>Pseudomonadati</taxon>
        <taxon>Pseudomonadota</taxon>
        <taxon>Betaproteobacteria</taxon>
        <taxon>Candidatus Accumulibacter</taxon>
    </lineage>
</organism>
<keyword evidence="2" id="KW-1185">Reference proteome</keyword>
<evidence type="ECO:0008006" key="3">
    <source>
        <dbReference type="Google" id="ProtNLM"/>
    </source>
</evidence>
<dbReference type="AlphaFoldDB" id="A0A1A8XGY2"/>
<protein>
    <recommendedName>
        <fullName evidence="3">DUF3368 domain-containing protein</fullName>
    </recommendedName>
</protein>
<dbReference type="PANTHER" id="PTHR39550:SF1">
    <property type="entry name" value="SLL0658 PROTEIN"/>
    <property type="match status" value="1"/>
</dbReference>
<dbReference type="PANTHER" id="PTHR39550">
    <property type="entry name" value="SLL0658 PROTEIN"/>
    <property type="match status" value="1"/>
</dbReference>
<proteinExistence type="predicted"/>
<accession>A0A1A8XGY2</accession>
<dbReference type="EMBL" id="FLQX01000043">
    <property type="protein sequence ID" value="SBT04415.1"/>
    <property type="molecule type" value="Genomic_DNA"/>
</dbReference>
<name>A0A1A8XGY2_9PROT</name>